<organism evidence="1 2">
    <name type="scientific">Klebsiella electrica</name>
    <dbReference type="NCBI Taxonomy" id="1259973"/>
    <lineage>
        <taxon>Bacteria</taxon>
        <taxon>Pseudomonadati</taxon>
        <taxon>Pseudomonadota</taxon>
        <taxon>Gammaproteobacteria</taxon>
        <taxon>Enterobacterales</taxon>
        <taxon>Enterobacteriaceae</taxon>
        <taxon>Klebsiella/Raoultella group</taxon>
        <taxon>Klebsiella</taxon>
    </lineage>
</organism>
<dbReference type="Gene3D" id="1.25.40.290">
    <property type="entry name" value="ARM repeat domains"/>
    <property type="match status" value="1"/>
</dbReference>
<dbReference type="RefSeq" id="WP_131048562.1">
    <property type="nucleotide sequence ID" value="NZ_CP112887.1"/>
</dbReference>
<evidence type="ECO:0000313" key="1">
    <source>
        <dbReference type="EMBL" id="WBW62006.1"/>
    </source>
</evidence>
<evidence type="ECO:0000313" key="2">
    <source>
        <dbReference type="Proteomes" id="UP001210130"/>
    </source>
</evidence>
<dbReference type="Pfam" id="PF08713">
    <property type="entry name" value="DNA_alkylation"/>
    <property type="match status" value="1"/>
</dbReference>
<keyword evidence="2" id="KW-1185">Reference proteome</keyword>
<dbReference type="SUPFAM" id="SSF48371">
    <property type="entry name" value="ARM repeat"/>
    <property type="match status" value="1"/>
</dbReference>
<proteinExistence type="predicted"/>
<accession>A0AAJ5QUK3</accession>
<reference evidence="1 2" key="1">
    <citation type="journal article" date="2023" name="Microbiol. Resour. Announc.">
        <title>Complete Genome Sequence of the First Colistin-Resistant Raoultella electrica Strain.</title>
        <authorList>
            <person name="Aldeia C."/>
            <person name="Campos-Madueno E.I."/>
            <person name="Sendi P."/>
            <person name="Endimiani A."/>
        </authorList>
    </citation>
    <scope>NUCLEOTIDE SEQUENCE [LARGE SCALE GENOMIC DNA]</scope>
    <source>
        <strain evidence="1 2">S2-IND-01-C</strain>
    </source>
</reference>
<dbReference type="InterPro" id="IPR016024">
    <property type="entry name" value="ARM-type_fold"/>
</dbReference>
<dbReference type="AlphaFoldDB" id="A0AAJ5QUK3"/>
<sequence>MERIESLNNGLAATTNLSECLKIDQEYLFKVVISPLCSQSLLNKMMTTIADSQPSGILPRMRVTGKVLAETFGTTNTVQNVYSVLSQHVADTVRGWACFILPQQLPELSLPELLTKIQPHAKDAHFGVREWVWMAARGKLELDLAYSIELLSPWVVDPHPFIRRFAVECLRPRGVWCRHIAALKEQPAIALPLLEPLKNEPEIYVQDSVANWLNDASKSQPQWVSDVCEKWLMESNSKSTQRIVKRALRSIRKTK</sequence>
<name>A0AAJ5QUK3_9ENTR</name>
<dbReference type="InterPro" id="IPR014825">
    <property type="entry name" value="DNA_alkylation"/>
</dbReference>
<dbReference type="EMBL" id="CP112887">
    <property type="protein sequence ID" value="WBW62006.1"/>
    <property type="molecule type" value="Genomic_DNA"/>
</dbReference>
<gene>
    <name evidence="1" type="ORF">OR613_03325</name>
</gene>
<dbReference type="Proteomes" id="UP001210130">
    <property type="component" value="Chromosome"/>
</dbReference>
<protein>
    <submittedName>
        <fullName evidence="1">DNA alkylation repair protein</fullName>
    </submittedName>
</protein>